<evidence type="ECO:0000313" key="8">
    <source>
        <dbReference type="EMBL" id="KAJ4401147.1"/>
    </source>
</evidence>
<dbReference type="Proteomes" id="UP001140510">
    <property type="component" value="Unassembled WGS sequence"/>
</dbReference>
<reference evidence="8" key="1">
    <citation type="submission" date="2022-10" db="EMBL/GenBank/DDBJ databases">
        <title>Tapping the CABI collections for fungal endophytes: first genome assemblies for Collariella, Neodidymelliopsis, Ascochyta clinopodiicola, Didymella pomorum, Didymosphaeria variabile, Neocosmospora piperis and Neocucurbitaria cava.</title>
        <authorList>
            <person name="Hill R."/>
        </authorList>
    </citation>
    <scope>NUCLEOTIDE SEQUENCE</scope>
    <source>
        <strain evidence="8">IMI 355091</strain>
    </source>
</reference>
<dbReference type="SMART" id="SM00829">
    <property type="entry name" value="PKS_ER"/>
    <property type="match status" value="1"/>
</dbReference>
<dbReference type="InterPro" id="IPR013154">
    <property type="entry name" value="ADH-like_N"/>
</dbReference>
<dbReference type="Pfam" id="PF08240">
    <property type="entry name" value="ADH_N"/>
    <property type="match status" value="1"/>
</dbReference>
<protein>
    <recommendedName>
        <fullName evidence="7">Enoyl reductase (ER) domain-containing protein</fullName>
    </recommendedName>
</protein>
<dbReference type="GO" id="GO:0008270">
    <property type="term" value="F:zinc ion binding"/>
    <property type="evidence" value="ECO:0007669"/>
    <property type="project" value="InterPro"/>
</dbReference>
<dbReference type="Gene3D" id="3.40.50.720">
    <property type="entry name" value="NAD(P)-binding Rossmann-like Domain"/>
    <property type="match status" value="1"/>
</dbReference>
<dbReference type="Pfam" id="PF00107">
    <property type="entry name" value="ADH_zinc_N"/>
    <property type="match status" value="1"/>
</dbReference>
<dbReference type="EMBL" id="JAPEVA010000078">
    <property type="protein sequence ID" value="KAJ4401147.1"/>
    <property type="molecule type" value="Genomic_DNA"/>
</dbReference>
<evidence type="ECO:0000256" key="2">
    <source>
        <dbReference type="ARBA" id="ARBA00008072"/>
    </source>
</evidence>
<comment type="cofactor">
    <cofactor evidence="1 6">
        <name>Zn(2+)</name>
        <dbReference type="ChEBI" id="CHEBI:29105"/>
    </cofactor>
</comment>
<keyword evidence="3 6" id="KW-0479">Metal-binding</keyword>
<dbReference type="InterPro" id="IPR002328">
    <property type="entry name" value="ADH_Zn_CS"/>
</dbReference>
<dbReference type="CDD" id="cd05284">
    <property type="entry name" value="arabinose_DH_like"/>
    <property type="match status" value="1"/>
</dbReference>
<dbReference type="InterPro" id="IPR020843">
    <property type="entry name" value="ER"/>
</dbReference>
<dbReference type="OrthoDB" id="1879366at2759"/>
<keyword evidence="9" id="KW-1185">Reference proteome</keyword>
<evidence type="ECO:0000259" key="7">
    <source>
        <dbReference type="SMART" id="SM00829"/>
    </source>
</evidence>
<dbReference type="InterPro" id="IPR013149">
    <property type="entry name" value="ADH-like_C"/>
</dbReference>
<dbReference type="SUPFAM" id="SSF51735">
    <property type="entry name" value="NAD(P)-binding Rossmann-fold domains"/>
    <property type="match status" value="1"/>
</dbReference>
<sequence>MAAKTMRAVRVMAYHAPMEMQDVPTPTVQSPLDVIVKVGAAGVCRTDIHICDGEWKEKSNVELPYTIGHENAGWVQEVGSSVSNVKVGDKVILHPLVTCGLCTACRFGDDVHCEDSKFPGINVDGGYAEYIRTTARSVIKLDDKLEPSDVAALADAGLTAYHVVAKAARILRPGDYCVMIGAGGLGHIGIQCMKAMNAATLIVVDNNQAALDLASSIGADHTVMADKDGSFVEKVMKLTQGKGAASVIDFVAEGGSTKTGVNMLRRAGSYYVVGYGENLDIPTIDIISTEINFVGNLVGSYNDLAELMVLAAQGKVKLHTSKYKLADYERAVQDLRDGKVRGRAILVP</sequence>
<gene>
    <name evidence="8" type="ORF">N0V91_008169</name>
</gene>
<comment type="similarity">
    <text evidence="2 6">Belongs to the zinc-containing alcohol dehydrogenase family.</text>
</comment>
<dbReference type="GO" id="GO:0016491">
    <property type="term" value="F:oxidoreductase activity"/>
    <property type="evidence" value="ECO:0007669"/>
    <property type="project" value="UniProtKB-KW"/>
</dbReference>
<comment type="caution">
    <text evidence="8">The sequence shown here is derived from an EMBL/GenBank/DDBJ whole genome shotgun (WGS) entry which is preliminary data.</text>
</comment>
<dbReference type="SUPFAM" id="SSF50129">
    <property type="entry name" value="GroES-like"/>
    <property type="match status" value="1"/>
</dbReference>
<dbReference type="InterPro" id="IPR036291">
    <property type="entry name" value="NAD(P)-bd_dom_sf"/>
</dbReference>
<accession>A0A9W8ZBW6</accession>
<dbReference type="PANTHER" id="PTHR42940">
    <property type="entry name" value="ALCOHOL DEHYDROGENASE 1-RELATED"/>
    <property type="match status" value="1"/>
</dbReference>
<name>A0A9W8ZBW6_9PLEO</name>
<organism evidence="8 9">
    <name type="scientific">Didymella pomorum</name>
    <dbReference type="NCBI Taxonomy" id="749634"/>
    <lineage>
        <taxon>Eukaryota</taxon>
        <taxon>Fungi</taxon>
        <taxon>Dikarya</taxon>
        <taxon>Ascomycota</taxon>
        <taxon>Pezizomycotina</taxon>
        <taxon>Dothideomycetes</taxon>
        <taxon>Pleosporomycetidae</taxon>
        <taxon>Pleosporales</taxon>
        <taxon>Pleosporineae</taxon>
        <taxon>Didymellaceae</taxon>
        <taxon>Didymella</taxon>
    </lineage>
</organism>
<evidence type="ECO:0000313" key="9">
    <source>
        <dbReference type="Proteomes" id="UP001140510"/>
    </source>
</evidence>
<proteinExistence type="inferred from homology"/>
<evidence type="ECO:0000256" key="4">
    <source>
        <dbReference type="ARBA" id="ARBA00022833"/>
    </source>
</evidence>
<dbReference type="PROSITE" id="PS00059">
    <property type="entry name" value="ADH_ZINC"/>
    <property type="match status" value="1"/>
</dbReference>
<evidence type="ECO:0000256" key="3">
    <source>
        <dbReference type="ARBA" id="ARBA00022723"/>
    </source>
</evidence>
<keyword evidence="5" id="KW-0560">Oxidoreductase</keyword>
<dbReference type="InterPro" id="IPR011032">
    <property type="entry name" value="GroES-like_sf"/>
</dbReference>
<evidence type="ECO:0000256" key="5">
    <source>
        <dbReference type="ARBA" id="ARBA00023002"/>
    </source>
</evidence>
<evidence type="ECO:0000256" key="1">
    <source>
        <dbReference type="ARBA" id="ARBA00001947"/>
    </source>
</evidence>
<feature type="domain" description="Enoyl reductase (ER)" evidence="7">
    <location>
        <begin position="21"/>
        <end position="346"/>
    </location>
</feature>
<dbReference type="AlphaFoldDB" id="A0A9W8ZBW6"/>
<dbReference type="Gene3D" id="3.90.180.10">
    <property type="entry name" value="Medium-chain alcohol dehydrogenases, catalytic domain"/>
    <property type="match status" value="1"/>
</dbReference>
<evidence type="ECO:0000256" key="6">
    <source>
        <dbReference type="RuleBase" id="RU361277"/>
    </source>
</evidence>
<keyword evidence="4 6" id="KW-0862">Zinc</keyword>
<dbReference type="PANTHER" id="PTHR42940:SF8">
    <property type="entry name" value="VACUOLAR PROTEIN SORTING-ASSOCIATED PROTEIN 11"/>
    <property type="match status" value="1"/>
</dbReference>